<dbReference type="OrthoDB" id="9995210at2759"/>
<sequence length="164" mass="17899">MSDDEGASNNELLLMAAKQDSEDILEDIFSQPGTYEINYVDSIGNTALHYAAQFGSLSAVELLLKQPNIKLDIANKLEGDTPLHKAVQYEDANVSLQIVRLLIEAGADPLKRNKNRQKPENLVQPDSQQLKSLLQQASMALQVDARDIADEDSNGDGESASDSD</sequence>
<dbReference type="GO" id="GO:0085020">
    <property type="term" value="P:protein K6-linked ubiquitination"/>
    <property type="evidence" value="ECO:0007669"/>
    <property type="project" value="TreeGrafter"/>
</dbReference>
<evidence type="ECO:0000313" key="6">
    <source>
        <dbReference type="Proteomes" id="UP000789508"/>
    </source>
</evidence>
<feature type="repeat" description="ANK" evidence="3">
    <location>
        <begin position="43"/>
        <end position="65"/>
    </location>
</feature>
<dbReference type="EMBL" id="CAJVPS010001698">
    <property type="protein sequence ID" value="CAG8547841.1"/>
    <property type="molecule type" value="Genomic_DNA"/>
</dbReference>
<feature type="region of interest" description="Disordered" evidence="4">
    <location>
        <begin position="145"/>
        <end position="164"/>
    </location>
</feature>
<dbReference type="Gene3D" id="1.25.40.20">
    <property type="entry name" value="Ankyrin repeat-containing domain"/>
    <property type="match status" value="1"/>
</dbReference>
<accession>A0A9N9AY59</accession>
<organism evidence="5 6">
    <name type="scientific">Ambispora leptoticha</name>
    <dbReference type="NCBI Taxonomy" id="144679"/>
    <lineage>
        <taxon>Eukaryota</taxon>
        <taxon>Fungi</taxon>
        <taxon>Fungi incertae sedis</taxon>
        <taxon>Mucoromycota</taxon>
        <taxon>Glomeromycotina</taxon>
        <taxon>Glomeromycetes</taxon>
        <taxon>Archaeosporales</taxon>
        <taxon>Ambisporaceae</taxon>
        <taxon>Ambispora</taxon>
    </lineage>
</organism>
<evidence type="ECO:0000256" key="2">
    <source>
        <dbReference type="ARBA" id="ARBA00023043"/>
    </source>
</evidence>
<keyword evidence="2 3" id="KW-0040">ANK repeat</keyword>
<dbReference type="PRINTS" id="PR01415">
    <property type="entry name" value="ANKYRIN"/>
</dbReference>
<gene>
    <name evidence="5" type="ORF">ALEPTO_LOCUS5728</name>
</gene>
<evidence type="ECO:0000313" key="5">
    <source>
        <dbReference type="EMBL" id="CAG8547841.1"/>
    </source>
</evidence>
<dbReference type="PANTHER" id="PTHR24171:SF8">
    <property type="entry name" value="BRCA1-ASSOCIATED RING DOMAIN PROTEIN 1"/>
    <property type="match status" value="1"/>
</dbReference>
<dbReference type="SUPFAM" id="SSF48403">
    <property type="entry name" value="Ankyrin repeat"/>
    <property type="match status" value="1"/>
</dbReference>
<protein>
    <submittedName>
        <fullName evidence="5">6185_t:CDS:1</fullName>
    </submittedName>
</protein>
<dbReference type="PANTHER" id="PTHR24171">
    <property type="entry name" value="ANKYRIN REPEAT DOMAIN-CONTAINING PROTEIN 39-RELATED"/>
    <property type="match status" value="1"/>
</dbReference>
<evidence type="ECO:0000256" key="3">
    <source>
        <dbReference type="PROSITE-ProRule" id="PRU00023"/>
    </source>
</evidence>
<comment type="caution">
    <text evidence="5">The sequence shown here is derived from an EMBL/GenBank/DDBJ whole genome shotgun (WGS) entry which is preliminary data.</text>
</comment>
<dbReference type="Pfam" id="PF12796">
    <property type="entry name" value="Ank_2"/>
    <property type="match status" value="1"/>
</dbReference>
<dbReference type="SMART" id="SM00248">
    <property type="entry name" value="ANK"/>
    <property type="match status" value="3"/>
</dbReference>
<keyword evidence="1" id="KW-0677">Repeat</keyword>
<evidence type="ECO:0000256" key="1">
    <source>
        <dbReference type="ARBA" id="ARBA00022737"/>
    </source>
</evidence>
<dbReference type="PROSITE" id="PS50088">
    <property type="entry name" value="ANK_REPEAT"/>
    <property type="match status" value="2"/>
</dbReference>
<dbReference type="Proteomes" id="UP000789508">
    <property type="component" value="Unassembled WGS sequence"/>
</dbReference>
<dbReference type="InterPro" id="IPR002110">
    <property type="entry name" value="Ankyrin_rpt"/>
</dbReference>
<feature type="repeat" description="ANK" evidence="3">
    <location>
        <begin position="78"/>
        <end position="114"/>
    </location>
</feature>
<dbReference type="AlphaFoldDB" id="A0A9N9AY59"/>
<proteinExistence type="predicted"/>
<reference evidence="5" key="1">
    <citation type="submission" date="2021-06" db="EMBL/GenBank/DDBJ databases">
        <authorList>
            <person name="Kallberg Y."/>
            <person name="Tangrot J."/>
            <person name="Rosling A."/>
        </authorList>
    </citation>
    <scope>NUCLEOTIDE SEQUENCE</scope>
    <source>
        <strain evidence="5">FL130A</strain>
    </source>
</reference>
<feature type="compositionally biased region" description="Acidic residues" evidence="4">
    <location>
        <begin position="149"/>
        <end position="164"/>
    </location>
</feature>
<dbReference type="PROSITE" id="PS50297">
    <property type="entry name" value="ANK_REP_REGION"/>
    <property type="match status" value="2"/>
</dbReference>
<keyword evidence="6" id="KW-1185">Reference proteome</keyword>
<dbReference type="GO" id="GO:0004842">
    <property type="term" value="F:ubiquitin-protein transferase activity"/>
    <property type="evidence" value="ECO:0007669"/>
    <property type="project" value="TreeGrafter"/>
</dbReference>
<dbReference type="InterPro" id="IPR036770">
    <property type="entry name" value="Ankyrin_rpt-contain_sf"/>
</dbReference>
<evidence type="ECO:0000256" key="4">
    <source>
        <dbReference type="SAM" id="MobiDB-lite"/>
    </source>
</evidence>
<name>A0A9N9AY59_9GLOM</name>